<dbReference type="SUPFAM" id="SSF46767">
    <property type="entry name" value="Methylated DNA-protein cysteine methyltransferase, C-terminal domain"/>
    <property type="match status" value="1"/>
</dbReference>
<dbReference type="InterPro" id="IPR036217">
    <property type="entry name" value="MethylDNA_cys_MeTrfase_DNAb"/>
</dbReference>
<name>A0A437QEI7_9GAMM</name>
<dbReference type="EMBL" id="SACQ01000001">
    <property type="protein sequence ID" value="RVU32972.1"/>
    <property type="molecule type" value="Genomic_DNA"/>
</dbReference>
<dbReference type="GO" id="GO:0006281">
    <property type="term" value="P:DNA repair"/>
    <property type="evidence" value="ECO:0007669"/>
    <property type="project" value="InterPro"/>
</dbReference>
<keyword evidence="1" id="KW-0227">DNA damage</keyword>
<dbReference type="Pfam" id="PF01035">
    <property type="entry name" value="DNA_binding_1"/>
    <property type="match status" value="1"/>
</dbReference>
<dbReference type="InterPro" id="IPR052520">
    <property type="entry name" value="ATL_DNA_repair"/>
</dbReference>
<evidence type="ECO:0000256" key="1">
    <source>
        <dbReference type="ARBA" id="ARBA00022763"/>
    </source>
</evidence>
<evidence type="ECO:0000313" key="3">
    <source>
        <dbReference type="EMBL" id="RVU32972.1"/>
    </source>
</evidence>
<dbReference type="NCBIfam" id="TIGR00589">
    <property type="entry name" value="ogt"/>
    <property type="match status" value="1"/>
</dbReference>
<proteinExistence type="predicted"/>
<dbReference type="InterPro" id="IPR014048">
    <property type="entry name" value="MethylDNA_cys_MeTrfase_DNA-bd"/>
</dbReference>
<organism evidence="3 4">
    <name type="scientific">Neptunomonas marina</name>
    <dbReference type="NCBI Taxonomy" id="1815562"/>
    <lineage>
        <taxon>Bacteria</taxon>
        <taxon>Pseudomonadati</taxon>
        <taxon>Pseudomonadota</taxon>
        <taxon>Gammaproteobacteria</taxon>
        <taxon>Oceanospirillales</taxon>
        <taxon>Oceanospirillaceae</taxon>
        <taxon>Neptunomonas</taxon>
    </lineage>
</organism>
<dbReference type="PANTHER" id="PTHR42942:SF1">
    <property type="entry name" value="ALKYLTRANSFERASE-LIKE PROTEIN 1"/>
    <property type="match status" value="1"/>
</dbReference>
<dbReference type="CDD" id="cd06445">
    <property type="entry name" value="ATase"/>
    <property type="match status" value="1"/>
</dbReference>
<dbReference type="GO" id="GO:0003824">
    <property type="term" value="F:catalytic activity"/>
    <property type="evidence" value="ECO:0007669"/>
    <property type="project" value="InterPro"/>
</dbReference>
<protein>
    <submittedName>
        <fullName evidence="3">MGMT family protein</fullName>
    </submittedName>
</protein>
<dbReference type="Gene3D" id="1.10.10.10">
    <property type="entry name" value="Winged helix-like DNA-binding domain superfamily/Winged helix DNA-binding domain"/>
    <property type="match status" value="1"/>
</dbReference>
<dbReference type="Proteomes" id="UP000282818">
    <property type="component" value="Unassembled WGS sequence"/>
</dbReference>
<accession>A0A437QEI7</accession>
<comment type="caution">
    <text evidence="3">The sequence shown here is derived from an EMBL/GenBank/DDBJ whole genome shotgun (WGS) entry which is preliminary data.</text>
</comment>
<dbReference type="InterPro" id="IPR036388">
    <property type="entry name" value="WH-like_DNA-bd_sf"/>
</dbReference>
<reference evidence="3 4" key="1">
    <citation type="submission" date="2019-01" db="EMBL/GenBank/DDBJ databases">
        <authorList>
            <person name="Chen W.-M."/>
        </authorList>
    </citation>
    <scope>NUCLEOTIDE SEQUENCE [LARGE SCALE GENOMIC DNA]</scope>
    <source>
        <strain evidence="3 4">HPM-16</strain>
    </source>
</reference>
<gene>
    <name evidence="3" type="ORF">EOE65_01910</name>
</gene>
<dbReference type="AlphaFoldDB" id="A0A437QEI7"/>
<keyword evidence="4" id="KW-1185">Reference proteome</keyword>
<feature type="domain" description="Methylated-DNA-[protein]-cysteine S-methyltransferase DNA binding" evidence="2">
    <location>
        <begin position="7"/>
        <end position="86"/>
    </location>
</feature>
<evidence type="ECO:0000313" key="4">
    <source>
        <dbReference type="Proteomes" id="UP000282818"/>
    </source>
</evidence>
<evidence type="ECO:0000259" key="2">
    <source>
        <dbReference type="Pfam" id="PF01035"/>
    </source>
</evidence>
<sequence length="103" mass="11447">MTEPTRQEAIYTAIAHIPEGKVATYGQIAKLAGFPRGARLVGQALRQLPAKSTIPWHRVINAQGQLSFPKASAKYHEQYARLQAEDVAFNGGKINLTQFQWDI</sequence>
<dbReference type="PANTHER" id="PTHR42942">
    <property type="entry name" value="6-O-METHYLGUANINE DNA METHYLTRANSFERASE"/>
    <property type="match status" value="1"/>
</dbReference>